<name>A0A370GZA7_9NOCA</name>
<comment type="caution">
    <text evidence="1">The sequence shown here is derived from an EMBL/GenBank/DDBJ whole genome shotgun (WGS) entry which is preliminary data.</text>
</comment>
<dbReference type="AlphaFoldDB" id="A0A370GZA7"/>
<keyword evidence="2" id="KW-1185">Reference proteome</keyword>
<evidence type="ECO:0000313" key="1">
    <source>
        <dbReference type="EMBL" id="RDI48978.1"/>
    </source>
</evidence>
<dbReference type="PANTHER" id="PTHR36932">
    <property type="entry name" value="CAPSULAR POLYSACCHARIDE BIOSYNTHESIS PROTEIN"/>
    <property type="match status" value="1"/>
</dbReference>
<dbReference type="Gene3D" id="3.40.50.12780">
    <property type="entry name" value="N-terminal domain of ligase-like"/>
    <property type="match status" value="1"/>
</dbReference>
<dbReference type="PANTHER" id="PTHR36932:SF1">
    <property type="entry name" value="CAPSULAR POLYSACCHARIDE BIOSYNTHESIS PROTEIN"/>
    <property type="match status" value="1"/>
</dbReference>
<protein>
    <submittedName>
        <fullName evidence="1">Phenylacetate-CoA ligase</fullName>
    </submittedName>
</protein>
<reference evidence="1 2" key="1">
    <citation type="submission" date="2018-07" db="EMBL/GenBank/DDBJ databases">
        <title>Genomic Encyclopedia of Type Strains, Phase IV (KMG-IV): sequencing the most valuable type-strain genomes for metagenomic binning, comparative biology and taxonomic classification.</title>
        <authorList>
            <person name="Goeker M."/>
        </authorList>
    </citation>
    <scope>NUCLEOTIDE SEQUENCE [LARGE SCALE GENOMIC DNA]</scope>
    <source>
        <strain evidence="1 2">DSM 44952</strain>
    </source>
</reference>
<sequence length="410" mass="45165">MTETAGTRPLPSPFVEAVGDIPFYRDQAAANAFPIITKADLAQSFPASFLTPRVEAALESGAAQYVWSTGTNHARMQLIRPPLFLLRTYYAVWRDHPEIGDTFAAGVPRVSVTTRLATDHVARVSESRGGDAADIARRWLDDRTLYINQDLDPALWSAAAVDRMLAEIEAARHEKGSGAYHLDCSSYHAAYLLRAAGTRLPRPASAIHGYEFTPRNVRRFLEERLGCRVVELFGSTELGYLYYGDTAGHYHPHLDRMEVELEPIPGSRGIYNLVVSSIRNPFMPLLRYNTGDCVHTRDGSSDPRQIVRFCGREKELLVSDTAITSQAELDDVIANIGPRVFVYQLRVDGARALLAYTTFDGAALDTAAAHELASAASALTGLAVDVAHHTHIPIGKSGKYAWLDRRGDTR</sequence>
<dbReference type="OrthoDB" id="580775at2"/>
<dbReference type="STRING" id="1210089.GCA_001613165_00593"/>
<keyword evidence="1" id="KW-0436">Ligase</keyword>
<dbReference type="InterPro" id="IPR053158">
    <property type="entry name" value="CapK_Type1_Caps_Biosynth"/>
</dbReference>
<dbReference type="Proteomes" id="UP000255355">
    <property type="component" value="Unassembled WGS sequence"/>
</dbReference>
<dbReference type="RefSeq" id="WP_068013564.1">
    <property type="nucleotide sequence ID" value="NZ_QQAZ01000007.1"/>
</dbReference>
<dbReference type="GO" id="GO:0016874">
    <property type="term" value="F:ligase activity"/>
    <property type="evidence" value="ECO:0007669"/>
    <property type="project" value="UniProtKB-KW"/>
</dbReference>
<evidence type="ECO:0000313" key="2">
    <source>
        <dbReference type="Proteomes" id="UP000255355"/>
    </source>
</evidence>
<dbReference type="InterPro" id="IPR042099">
    <property type="entry name" value="ANL_N_sf"/>
</dbReference>
<gene>
    <name evidence="1" type="ORF">DFR68_107103</name>
</gene>
<proteinExistence type="predicted"/>
<accession>A0A370GZA7</accession>
<dbReference type="EMBL" id="QQAZ01000007">
    <property type="protein sequence ID" value="RDI48978.1"/>
    <property type="molecule type" value="Genomic_DNA"/>
</dbReference>
<dbReference type="SUPFAM" id="SSF56801">
    <property type="entry name" value="Acetyl-CoA synthetase-like"/>
    <property type="match status" value="1"/>
</dbReference>
<organism evidence="1 2">
    <name type="scientific">Nocardia mexicana</name>
    <dbReference type="NCBI Taxonomy" id="279262"/>
    <lineage>
        <taxon>Bacteria</taxon>
        <taxon>Bacillati</taxon>
        <taxon>Actinomycetota</taxon>
        <taxon>Actinomycetes</taxon>
        <taxon>Mycobacteriales</taxon>
        <taxon>Nocardiaceae</taxon>
        <taxon>Nocardia</taxon>
    </lineage>
</organism>